<dbReference type="SMART" id="SM00333">
    <property type="entry name" value="TUDOR"/>
    <property type="match status" value="2"/>
</dbReference>
<evidence type="ECO:0000259" key="19">
    <source>
        <dbReference type="PROSITE" id="PS51183"/>
    </source>
</evidence>
<dbReference type="SMART" id="SM00558">
    <property type="entry name" value="JmjC"/>
    <property type="match status" value="1"/>
</dbReference>
<feature type="domain" description="JmjN" evidence="19">
    <location>
        <begin position="14"/>
        <end position="56"/>
    </location>
</feature>
<keyword evidence="8" id="KW-0862">Zinc</keyword>
<comment type="catalytic activity">
    <reaction evidence="16">
        <text>N(6),N(6),N(6)-trimethyl-L-lysyl(9)-[histone H3] + 2 2-oxoglutarate + 2 O2 = N(6)-methyl-L-lysyl(9)-[histone H3] + 2 formaldehyde + 2 succinate + 2 CO2</text>
        <dbReference type="Rhea" id="RHEA:60200"/>
        <dbReference type="Rhea" id="RHEA-COMP:15538"/>
        <dbReference type="Rhea" id="RHEA-COMP:15542"/>
        <dbReference type="ChEBI" id="CHEBI:15379"/>
        <dbReference type="ChEBI" id="CHEBI:16526"/>
        <dbReference type="ChEBI" id="CHEBI:16810"/>
        <dbReference type="ChEBI" id="CHEBI:16842"/>
        <dbReference type="ChEBI" id="CHEBI:30031"/>
        <dbReference type="ChEBI" id="CHEBI:61929"/>
        <dbReference type="ChEBI" id="CHEBI:61961"/>
        <dbReference type="EC" id="1.14.11.66"/>
    </reaction>
</comment>
<dbReference type="GO" id="GO:0008270">
    <property type="term" value="F:zinc ion binding"/>
    <property type="evidence" value="ECO:0007669"/>
    <property type="project" value="UniProtKB-KW"/>
</dbReference>
<feature type="region of interest" description="Disordered" evidence="18">
    <location>
        <begin position="463"/>
        <end position="516"/>
    </location>
</feature>
<evidence type="ECO:0000256" key="17">
    <source>
        <dbReference type="ARBA" id="ARBA00053408"/>
    </source>
</evidence>
<dbReference type="Pfam" id="PF18104">
    <property type="entry name" value="Tudor_2"/>
    <property type="match status" value="2"/>
</dbReference>
<dbReference type="GO" id="GO:0032259">
    <property type="term" value="P:methylation"/>
    <property type="evidence" value="ECO:0007669"/>
    <property type="project" value="UniProtKB-KW"/>
</dbReference>
<dbReference type="GO" id="GO:0008168">
    <property type="term" value="F:methyltransferase activity"/>
    <property type="evidence" value="ECO:0007669"/>
    <property type="project" value="UniProtKB-KW"/>
</dbReference>
<dbReference type="InterPro" id="IPR034732">
    <property type="entry name" value="EPHD"/>
</dbReference>
<evidence type="ECO:0000313" key="23">
    <source>
        <dbReference type="Proteomes" id="UP000027135"/>
    </source>
</evidence>
<keyword evidence="23" id="KW-1185">Reference proteome</keyword>
<name>A0A067RAB9_ZOONE</name>
<feature type="compositionally biased region" description="Polar residues" evidence="18">
    <location>
        <begin position="1483"/>
        <end position="1493"/>
    </location>
</feature>
<feature type="compositionally biased region" description="Basic and acidic residues" evidence="18">
    <location>
        <begin position="536"/>
        <end position="561"/>
    </location>
</feature>
<accession>A0A067RAB9</accession>
<feature type="compositionally biased region" description="Polar residues" evidence="18">
    <location>
        <begin position="1301"/>
        <end position="1323"/>
    </location>
</feature>
<evidence type="ECO:0000256" key="11">
    <source>
        <dbReference type="ARBA" id="ARBA00023002"/>
    </source>
</evidence>
<dbReference type="InParanoid" id="A0A067RAB9"/>
<dbReference type="CDD" id="cd15493">
    <property type="entry name" value="PHD_JMJD2"/>
    <property type="match status" value="1"/>
</dbReference>
<evidence type="ECO:0000256" key="15">
    <source>
        <dbReference type="ARBA" id="ARBA00023242"/>
    </source>
</evidence>
<evidence type="ECO:0000259" key="20">
    <source>
        <dbReference type="PROSITE" id="PS51184"/>
    </source>
</evidence>
<evidence type="ECO:0000256" key="4">
    <source>
        <dbReference type="ARBA" id="ARBA00012900"/>
    </source>
</evidence>
<comment type="subcellular location">
    <subcellularLocation>
        <location evidence="2">Nucleus</location>
    </subcellularLocation>
</comment>
<reference evidence="22 23" key="1">
    <citation type="journal article" date="2014" name="Nat. Commun.">
        <title>Molecular traces of alternative social organization in a termite genome.</title>
        <authorList>
            <person name="Terrapon N."/>
            <person name="Li C."/>
            <person name="Robertson H.M."/>
            <person name="Ji L."/>
            <person name="Meng X."/>
            <person name="Booth W."/>
            <person name="Chen Z."/>
            <person name="Childers C.P."/>
            <person name="Glastad K.M."/>
            <person name="Gokhale K."/>
            <person name="Gowin J."/>
            <person name="Gronenberg W."/>
            <person name="Hermansen R.A."/>
            <person name="Hu H."/>
            <person name="Hunt B.G."/>
            <person name="Huylmans A.K."/>
            <person name="Khalil S.M."/>
            <person name="Mitchell R.D."/>
            <person name="Munoz-Torres M.C."/>
            <person name="Mustard J.A."/>
            <person name="Pan H."/>
            <person name="Reese J.T."/>
            <person name="Scharf M.E."/>
            <person name="Sun F."/>
            <person name="Vogel H."/>
            <person name="Xiao J."/>
            <person name="Yang W."/>
            <person name="Yang Z."/>
            <person name="Yang Z."/>
            <person name="Zhou J."/>
            <person name="Zhu J."/>
            <person name="Brent C.S."/>
            <person name="Elsik C.G."/>
            <person name="Goodisman M.A."/>
            <person name="Liberles D.A."/>
            <person name="Roe R.M."/>
            <person name="Vargo E.L."/>
            <person name="Vilcinskas A."/>
            <person name="Wang J."/>
            <person name="Bornberg-Bauer E."/>
            <person name="Korb J."/>
            <person name="Zhang G."/>
            <person name="Liebig J."/>
        </authorList>
    </citation>
    <scope>NUCLEOTIDE SEQUENCE [LARGE SCALE GENOMIC DNA]</scope>
    <source>
        <tissue evidence="22">Whole organism</tissue>
    </source>
</reference>
<comment type="function">
    <text evidence="17">Probable histone demethylase that specifically demethylates 'Lys-9' and 'Lys-36' residues of histone H3, thereby playing a central role in histone code. Demethylation of Lys residue generates formaldehyde and succinate.</text>
</comment>
<dbReference type="SUPFAM" id="SSF63748">
    <property type="entry name" value="Tudor/PWWP/MBT"/>
    <property type="match status" value="2"/>
</dbReference>
<dbReference type="Gene3D" id="2.60.120.650">
    <property type="entry name" value="Cupin"/>
    <property type="match status" value="1"/>
</dbReference>
<feature type="region of interest" description="Disordered" evidence="18">
    <location>
        <begin position="1471"/>
        <end position="1504"/>
    </location>
</feature>
<dbReference type="GO" id="GO:0000785">
    <property type="term" value="C:chromatin"/>
    <property type="evidence" value="ECO:0007669"/>
    <property type="project" value="TreeGrafter"/>
</dbReference>
<evidence type="ECO:0000256" key="8">
    <source>
        <dbReference type="ARBA" id="ARBA00022833"/>
    </source>
</evidence>
<dbReference type="CDD" id="cd20392">
    <property type="entry name" value="Tudor_JMJD2_rpt2"/>
    <property type="match status" value="1"/>
</dbReference>
<feature type="domain" description="JmjC" evidence="20">
    <location>
        <begin position="144"/>
        <end position="310"/>
    </location>
</feature>
<keyword evidence="5" id="KW-0479">Metal-binding</keyword>
<protein>
    <recommendedName>
        <fullName evidence="4">[histone H3]-trimethyl-L-lysine(9) demethylase</fullName>
        <ecNumber evidence="4">1.14.11.66</ecNumber>
    </recommendedName>
</protein>
<dbReference type="InterPro" id="IPR011011">
    <property type="entry name" value="Znf_FYVE_PHD"/>
</dbReference>
<feature type="region of interest" description="Disordered" evidence="18">
    <location>
        <begin position="1284"/>
        <end position="1323"/>
    </location>
</feature>
<keyword evidence="22" id="KW-0489">Methyltransferase</keyword>
<dbReference type="SUPFAM" id="SSF51197">
    <property type="entry name" value="Clavaminate synthase-like"/>
    <property type="match status" value="1"/>
</dbReference>
<dbReference type="Proteomes" id="UP000027135">
    <property type="component" value="Unassembled WGS sequence"/>
</dbReference>
<keyword evidence="12" id="KW-0408">Iron</keyword>
<dbReference type="InterPro" id="IPR003347">
    <property type="entry name" value="JmjC_dom"/>
</dbReference>
<dbReference type="STRING" id="136037.A0A067RAB9"/>
<keyword evidence="7" id="KW-0863">Zinc-finger</keyword>
<dbReference type="InterPro" id="IPR040477">
    <property type="entry name" value="KDM4-like_Tudor"/>
</dbReference>
<evidence type="ECO:0000256" key="7">
    <source>
        <dbReference type="ARBA" id="ARBA00022771"/>
    </source>
</evidence>
<dbReference type="InterPro" id="IPR001965">
    <property type="entry name" value="Znf_PHD"/>
</dbReference>
<evidence type="ECO:0000259" key="21">
    <source>
        <dbReference type="PROSITE" id="PS51805"/>
    </source>
</evidence>
<dbReference type="PROSITE" id="PS51183">
    <property type="entry name" value="JMJN"/>
    <property type="match status" value="1"/>
</dbReference>
<dbReference type="Pfam" id="PF02375">
    <property type="entry name" value="JmjN"/>
    <property type="match status" value="1"/>
</dbReference>
<evidence type="ECO:0000256" key="6">
    <source>
        <dbReference type="ARBA" id="ARBA00022737"/>
    </source>
</evidence>
<dbReference type="GO" id="GO:0010468">
    <property type="term" value="P:regulation of gene expression"/>
    <property type="evidence" value="ECO:0007669"/>
    <property type="project" value="TreeGrafter"/>
</dbReference>
<feature type="compositionally biased region" description="Basic residues" evidence="18">
    <location>
        <begin position="573"/>
        <end position="586"/>
    </location>
</feature>
<dbReference type="Gene3D" id="3.30.40.10">
    <property type="entry name" value="Zinc/RING finger domain, C3HC4 (zinc finger)"/>
    <property type="match status" value="2"/>
</dbReference>
<feature type="compositionally biased region" description="Basic residues" evidence="18">
    <location>
        <begin position="380"/>
        <end position="392"/>
    </location>
</feature>
<dbReference type="PROSITE" id="PS51184">
    <property type="entry name" value="JMJC"/>
    <property type="match status" value="1"/>
</dbReference>
<dbReference type="PROSITE" id="PS51805">
    <property type="entry name" value="EPHD"/>
    <property type="match status" value="1"/>
</dbReference>
<evidence type="ECO:0000256" key="2">
    <source>
        <dbReference type="ARBA" id="ARBA00004123"/>
    </source>
</evidence>
<dbReference type="GO" id="GO:0048512">
    <property type="term" value="P:circadian behavior"/>
    <property type="evidence" value="ECO:0007669"/>
    <property type="project" value="UniProtKB-ARBA"/>
</dbReference>
<dbReference type="GO" id="GO:0140684">
    <property type="term" value="F:histone H3K9me2/H3K9me3 demethylase activity"/>
    <property type="evidence" value="ECO:0007669"/>
    <property type="project" value="UniProtKB-EC"/>
</dbReference>
<evidence type="ECO:0000256" key="9">
    <source>
        <dbReference type="ARBA" id="ARBA00022853"/>
    </source>
</evidence>
<dbReference type="PANTHER" id="PTHR10694">
    <property type="entry name" value="LYSINE-SPECIFIC DEMETHYLASE"/>
    <property type="match status" value="1"/>
</dbReference>
<comment type="cofactor">
    <cofactor evidence="1">
        <name>Fe(2+)</name>
        <dbReference type="ChEBI" id="CHEBI:29033"/>
    </cofactor>
</comment>
<dbReference type="InterPro" id="IPR013083">
    <property type="entry name" value="Znf_RING/FYVE/PHD"/>
</dbReference>
<dbReference type="FunFam" id="3.10.330.70:FF:000001">
    <property type="entry name" value="Putative lysine-specific demethylase 4a"/>
    <property type="match status" value="1"/>
</dbReference>
<keyword evidence="11" id="KW-0560">Oxidoreductase</keyword>
<gene>
    <name evidence="22" type="ORF">L798_10584</name>
</gene>
<dbReference type="InterPro" id="IPR002999">
    <property type="entry name" value="Tudor"/>
</dbReference>
<dbReference type="Pfam" id="PF13831">
    <property type="entry name" value="PHD_2"/>
    <property type="match status" value="1"/>
</dbReference>
<sequence>MDSDGNCGPGGPKIMVFRPTYDEFKDFSKYVEYMESVGAHKAGLAKVIPPPEWKPRKAGYDVDSININIPAPICQVVDGKPGLYTQINVQKKAMTVKEYHDIATSPRYMTPNHFDYEDLERTYWKKIMYGSPIYGADVSGSLTDQDVNIWNINRLGTILDYVNEDYGISIDGVNTAYLYFGMWKTTFAWHTEDMDLYSINYLHFGAPKTWYGIPPEHGRRFERLANGFFPEASKVCPAFLRHKMSLISPQVMKKYSIPFNKITQEAGEIMITFPFGYHAGFNHGFNCAESTNFATPRWVEYGKRASQCSCRGDMVKISMDTFVKRFQPDRYHLWLQGKDVGAHPEDPSRQYAAPPPTQRDVLVNKNNPVLPQSFLEAPKKNPKRHPIHKKKGSGTSTGEGVLTSIDRTDEVLAEIPPDVQKVLEEMALEEEEPDEDTLEVLEDIWLKAGEMDMNEASVYSEIRKKHAKKRKRQSNSEGPEQNKPRKKRPKVEVINTSADPMVSYSDIQMSSVPNSNTGISQAIKKVRIKQVKKVKLQSEDDKLQTEVKPSEDQKFLDETRRCSAILSEDGGRQRKSQSGHPGKKQKLPISVGSHIMAVPFISHVARQFPDTGQIVGQLAGQVPTSAASGQFLAKIPNISRVVPSIRGMGVVMGQGQPTYQSPVRGNILPTHQVLGKGQVRPRGRVFFRDQIRPRGQIPVKSAGPVRVTSHILEQVGGQSKPATYVPGVRQIPVSSESQAKKTLGLVSGQVVARELVVVPGSQPKVHTSAGGVRMQLPVCTSIASHSGAVVMTSRNSGPTAGNLPIAGTLYSPSNYVGYLNEYVRFMQTENKRQTQHKIFGQQDIGENNTNLAWSIQQASSNRSGGQSGTFTVEGVGKKPTIDFCSHVARNTHASSWDFTVKCVGDSQTSSHLDSIQKSALVAEHLDSAVEIKYHMIKTDEIGHKKTEYEKVKNKETKSGKIETASIKIEKVEAKMLEDKKTETKIIKTETSSDFVASTAVSMAINPAFVSGVGSEELSRANISMTGSTSASDSSEAQSHKELMNAIGGLLELKNIQGVAGTSGGTLDESPYSVQETMAALQKFTAVSVTPISSVQNLKHSNNVQLDTGQASTILSNASVPERALMPSTSKGSAISGHTCSVYKVDIPCVGSKTDKSKSEPKPQTEFRIQINCKNEMYLCNTETGEIKPLNTAKSAKKWSQTNSRSTPVQVEPSSNVSADSKITFGELPLHPVQVSGTYQNVIAKTTDITVKADQSRQVTETAPVNIPMSGMSGTPSPVPKLSLSHPVSKPGSVTFPDKPVTSVSKLNQSESVVKSSEGNKSSVLMKSPHVPKLVMPRKPTATQSMPSKWQSAETMAANHKPNRRKPTYIIHNAHGKMARHTIELQEALESCVESMLATDKDDNSVTRGHENMFDTTMKDDTPLPFFLEGGIQTSDMSNSKGMLHMTQPDSKQWPSLGHEVTVETTAATPPLLEASPPVLEPAGSQQMTSTGEEGSSHPPQLIPESSTSIRNVSMAHITAKNRKCPGYLQDILQNSPPNLKLEKAFNSYWSQTTPFCSLCTAFSIGKGCGGGGMPPDWKYSDPVEKPSTSSVWLSSSHFITNKDLNKMAVSKRTTDGGDSSVLLSCRDCGVCVHSGCYGVTVLPSSPADRTDWTCDKCRAGMHQVYCCLCYVRGGALKRTTDARWAHILCALLLPGVAFKDSVCKEPISVLSVSKMNTEIECIFCGNQCGACVQCSYARCQHMFHPMCALLSGAQFHISPWSNNSSQISVSCKGHAHKHDKICSVHVGQLVWARHKNRRYYKGRISDISEIQFYMVLFSDGSFSDDLYPEDITNFACGKDGPPHVGADVDVLWNDGRKYNGHFQGTNHQLMFTVVFEDNSQLVLKREAIYSLDEDMPKRVKGRLSMATAMRHEDHLAVSTELSGHHRVNRGTNPRYSSVSQVVMTSTK</sequence>
<keyword evidence="6" id="KW-0677">Repeat</keyword>
<dbReference type="EC" id="1.14.11.66" evidence="4"/>
<dbReference type="Gene3D" id="3.10.330.70">
    <property type="match status" value="1"/>
</dbReference>
<dbReference type="eggNOG" id="KOG0958">
    <property type="taxonomic scope" value="Eukaryota"/>
</dbReference>
<feature type="domain" description="PHD-type" evidence="21">
    <location>
        <begin position="1663"/>
        <end position="1775"/>
    </location>
</feature>
<dbReference type="Pfam" id="PF02373">
    <property type="entry name" value="JmjC"/>
    <property type="match status" value="1"/>
</dbReference>
<evidence type="ECO:0000256" key="10">
    <source>
        <dbReference type="ARBA" id="ARBA00022964"/>
    </source>
</evidence>
<keyword evidence="15" id="KW-0539">Nucleus</keyword>
<comment type="similarity">
    <text evidence="3">Belongs to the JHDM3 histone demethylase family.</text>
</comment>
<dbReference type="InterPro" id="IPR019787">
    <property type="entry name" value="Znf_PHD-finger"/>
</dbReference>
<dbReference type="InterPro" id="IPR003349">
    <property type="entry name" value="JmjN"/>
</dbReference>
<dbReference type="GO" id="GO:0005634">
    <property type="term" value="C:nucleus"/>
    <property type="evidence" value="ECO:0007669"/>
    <property type="project" value="UniProtKB-SubCell"/>
</dbReference>
<feature type="region of interest" description="Disordered" evidence="18">
    <location>
        <begin position="534"/>
        <end position="587"/>
    </location>
</feature>
<evidence type="ECO:0000256" key="5">
    <source>
        <dbReference type="ARBA" id="ARBA00022723"/>
    </source>
</evidence>
<dbReference type="SMART" id="SM00545">
    <property type="entry name" value="JmjN"/>
    <property type="match status" value="1"/>
</dbReference>
<evidence type="ECO:0000256" key="3">
    <source>
        <dbReference type="ARBA" id="ARBA00009711"/>
    </source>
</evidence>
<dbReference type="FunFam" id="2.60.120.650:FF:000048">
    <property type="entry name" value="Lysine-specific demethylase 4A"/>
    <property type="match status" value="1"/>
</dbReference>
<dbReference type="SUPFAM" id="SSF57903">
    <property type="entry name" value="FYVE/PHD zinc finger"/>
    <property type="match status" value="1"/>
</dbReference>
<keyword evidence="13" id="KW-0805">Transcription regulation</keyword>
<evidence type="ECO:0000256" key="1">
    <source>
        <dbReference type="ARBA" id="ARBA00001954"/>
    </source>
</evidence>
<evidence type="ECO:0000256" key="12">
    <source>
        <dbReference type="ARBA" id="ARBA00023004"/>
    </source>
</evidence>
<feature type="region of interest" description="Disordered" evidence="18">
    <location>
        <begin position="341"/>
        <end position="401"/>
    </location>
</feature>
<dbReference type="SMART" id="SM00249">
    <property type="entry name" value="PHD"/>
    <property type="match status" value="2"/>
</dbReference>
<feature type="compositionally biased region" description="Polar residues" evidence="18">
    <location>
        <begin position="505"/>
        <end position="516"/>
    </location>
</feature>
<keyword evidence="10" id="KW-0223">Dioxygenase</keyword>
<feature type="compositionally biased region" description="Basic residues" evidence="18">
    <location>
        <begin position="463"/>
        <end position="473"/>
    </location>
</feature>
<evidence type="ECO:0000256" key="13">
    <source>
        <dbReference type="ARBA" id="ARBA00023015"/>
    </source>
</evidence>
<evidence type="ECO:0000256" key="16">
    <source>
        <dbReference type="ARBA" id="ARBA00049349"/>
    </source>
</evidence>
<dbReference type="PANTHER" id="PTHR10694:SF129">
    <property type="entry name" value="LYSINE-SPECIFIC DEMETHYLASE 4B-RELATED"/>
    <property type="match status" value="1"/>
</dbReference>
<organism evidence="22 23">
    <name type="scientific">Zootermopsis nevadensis</name>
    <name type="common">Dampwood termite</name>
    <dbReference type="NCBI Taxonomy" id="136037"/>
    <lineage>
        <taxon>Eukaryota</taxon>
        <taxon>Metazoa</taxon>
        <taxon>Ecdysozoa</taxon>
        <taxon>Arthropoda</taxon>
        <taxon>Hexapoda</taxon>
        <taxon>Insecta</taxon>
        <taxon>Pterygota</taxon>
        <taxon>Neoptera</taxon>
        <taxon>Polyneoptera</taxon>
        <taxon>Dictyoptera</taxon>
        <taxon>Blattodea</taxon>
        <taxon>Blattoidea</taxon>
        <taxon>Termitoidae</taxon>
        <taxon>Termopsidae</taxon>
        <taxon>Zootermopsis</taxon>
    </lineage>
</organism>
<keyword evidence="14" id="KW-0804">Transcription</keyword>
<dbReference type="Gene3D" id="2.30.30.140">
    <property type="match status" value="1"/>
</dbReference>
<evidence type="ECO:0000256" key="18">
    <source>
        <dbReference type="SAM" id="MobiDB-lite"/>
    </source>
</evidence>
<keyword evidence="9" id="KW-0156">Chromatin regulator</keyword>
<evidence type="ECO:0000313" key="22">
    <source>
        <dbReference type="EMBL" id="KDR15518.1"/>
    </source>
</evidence>
<dbReference type="GO" id="GO:0140681">
    <property type="term" value="F:histone H3K36me2/H3K36me3 demethylase activity"/>
    <property type="evidence" value="ECO:0007669"/>
    <property type="project" value="UniProtKB-ARBA"/>
</dbReference>
<keyword evidence="22" id="KW-0808">Transferase</keyword>
<dbReference type="CDD" id="cd20391">
    <property type="entry name" value="Tudor_JMJD2_rpt1"/>
    <property type="match status" value="1"/>
</dbReference>
<dbReference type="Pfam" id="PF13832">
    <property type="entry name" value="zf-HC5HC2H_2"/>
    <property type="match status" value="1"/>
</dbReference>
<dbReference type="EMBL" id="KK852822">
    <property type="protein sequence ID" value="KDR15518.1"/>
    <property type="molecule type" value="Genomic_DNA"/>
</dbReference>
<dbReference type="OMA" id="MYDVQSE"/>
<evidence type="ECO:0000256" key="14">
    <source>
        <dbReference type="ARBA" id="ARBA00023163"/>
    </source>
</evidence>
<proteinExistence type="inferred from homology"/>